<reference evidence="1" key="1">
    <citation type="submission" date="2022-07" db="EMBL/GenBank/DDBJ databases">
        <title>Phylogenomic reconstructions and comparative analyses of Kickxellomycotina fungi.</title>
        <authorList>
            <person name="Reynolds N.K."/>
            <person name="Stajich J.E."/>
            <person name="Barry K."/>
            <person name="Grigoriev I.V."/>
            <person name="Crous P."/>
            <person name="Smith M.E."/>
        </authorList>
    </citation>
    <scope>NUCLEOTIDE SEQUENCE</scope>
    <source>
        <strain evidence="1">BCRC 34381</strain>
    </source>
</reference>
<sequence length="68" mass="7847">MFEINFKLLRTIENVILPLNAMFLNQQMNPQMCTFLQICKDNMIKTPPSTASEDEELAMAMDHLSLMP</sequence>
<gene>
    <name evidence="1" type="ORF">LPJ61_003638</name>
</gene>
<name>A0A9W7YC64_9FUNG</name>
<evidence type="ECO:0000313" key="1">
    <source>
        <dbReference type="EMBL" id="KAJ1729203.1"/>
    </source>
</evidence>
<dbReference type="EMBL" id="JANBOI010000655">
    <property type="protein sequence ID" value="KAJ1729203.1"/>
    <property type="molecule type" value="Genomic_DNA"/>
</dbReference>
<evidence type="ECO:0000313" key="2">
    <source>
        <dbReference type="Proteomes" id="UP001143981"/>
    </source>
</evidence>
<dbReference type="OrthoDB" id="5536336at2759"/>
<dbReference type="Proteomes" id="UP001143981">
    <property type="component" value="Unassembled WGS sequence"/>
</dbReference>
<keyword evidence="2" id="KW-1185">Reference proteome</keyword>
<accession>A0A9W7YC64</accession>
<proteinExistence type="predicted"/>
<organism evidence="1 2">
    <name type="scientific">Coemansia biformis</name>
    <dbReference type="NCBI Taxonomy" id="1286918"/>
    <lineage>
        <taxon>Eukaryota</taxon>
        <taxon>Fungi</taxon>
        <taxon>Fungi incertae sedis</taxon>
        <taxon>Zoopagomycota</taxon>
        <taxon>Kickxellomycotina</taxon>
        <taxon>Kickxellomycetes</taxon>
        <taxon>Kickxellales</taxon>
        <taxon>Kickxellaceae</taxon>
        <taxon>Coemansia</taxon>
    </lineage>
</organism>
<dbReference type="AlphaFoldDB" id="A0A9W7YC64"/>
<comment type="caution">
    <text evidence="1">The sequence shown here is derived from an EMBL/GenBank/DDBJ whole genome shotgun (WGS) entry which is preliminary data.</text>
</comment>
<protein>
    <submittedName>
        <fullName evidence="1">Uncharacterized protein</fullName>
    </submittedName>
</protein>